<dbReference type="OrthoDB" id="8607229at2"/>
<dbReference type="InterPro" id="IPR028994">
    <property type="entry name" value="Integrin_alpha_N"/>
</dbReference>
<proteinExistence type="predicted"/>
<name>F2BBF8_9NEIS</name>
<reference evidence="2 3" key="1">
    <citation type="submission" date="2011-02" db="EMBL/GenBank/DDBJ databases">
        <authorList>
            <person name="Muzny D."/>
            <person name="Qin X."/>
            <person name="Deng J."/>
            <person name="Jiang H."/>
            <person name="Liu Y."/>
            <person name="Qu J."/>
            <person name="Song X.-Z."/>
            <person name="Zhang L."/>
            <person name="Thornton R."/>
            <person name="Coyle M."/>
            <person name="Francisco L."/>
            <person name="Jackson L."/>
            <person name="Javaid M."/>
            <person name="Korchina V."/>
            <person name="Kovar C."/>
            <person name="Mata R."/>
            <person name="Mathew T."/>
            <person name="Ngo R."/>
            <person name="Nguyen L."/>
            <person name="Nguyen N."/>
            <person name="Okwuonu G."/>
            <person name="Ongeri F."/>
            <person name="Pham C."/>
            <person name="Simmons D."/>
            <person name="Wilczek-Boney K."/>
            <person name="Hale W."/>
            <person name="Jakkamsetti A."/>
            <person name="Pham P."/>
            <person name="Ruth R."/>
            <person name="San Lucas F."/>
            <person name="Warren J."/>
            <person name="Zhang J."/>
            <person name="Zhao Z."/>
            <person name="Zhou C."/>
            <person name="Zhu D."/>
            <person name="Lee S."/>
            <person name="Bess C."/>
            <person name="Blankenburg K."/>
            <person name="Forbes L."/>
            <person name="Fu Q."/>
            <person name="Gubbala S."/>
            <person name="Hirani K."/>
            <person name="Jayaseelan J.C."/>
            <person name="Lara F."/>
            <person name="Munidasa M."/>
            <person name="Palculict T."/>
            <person name="Patil S."/>
            <person name="Pu L.-L."/>
            <person name="Saada N."/>
            <person name="Tang L."/>
            <person name="Weissenberger G."/>
            <person name="Zhu Y."/>
            <person name="Hemphill L."/>
            <person name="Shang Y."/>
            <person name="Youmans B."/>
            <person name="Ayvaz T."/>
            <person name="Ross M."/>
            <person name="Santibanez J."/>
            <person name="Aqrawi P."/>
            <person name="Gross S."/>
            <person name="Joshi V."/>
            <person name="Fowler G."/>
            <person name="Nazareth L."/>
            <person name="Reid J."/>
            <person name="Worley K."/>
            <person name="Petrosino J."/>
            <person name="Highlander S."/>
            <person name="Gibbs R."/>
        </authorList>
    </citation>
    <scope>NUCLEOTIDE SEQUENCE [LARGE SCALE GENOMIC DNA]</scope>
    <source>
        <strain evidence="2 3">ATCC BAA-1200</strain>
    </source>
</reference>
<dbReference type="Proteomes" id="UP000004105">
    <property type="component" value="Unassembled WGS sequence"/>
</dbReference>
<dbReference type="STRING" id="267212.GCA_001063965_00790"/>
<comment type="caution">
    <text evidence="2">The sequence shown here is derived from an EMBL/GenBank/DDBJ whole genome shotgun (WGS) entry which is preliminary data.</text>
</comment>
<evidence type="ECO:0000313" key="2">
    <source>
        <dbReference type="EMBL" id="EGF11257.1"/>
    </source>
</evidence>
<organism evidence="2 3">
    <name type="scientific">Neisseria bacilliformis ATCC BAA-1200</name>
    <dbReference type="NCBI Taxonomy" id="888742"/>
    <lineage>
        <taxon>Bacteria</taxon>
        <taxon>Pseudomonadati</taxon>
        <taxon>Pseudomonadota</taxon>
        <taxon>Betaproteobacteria</taxon>
        <taxon>Neisseriales</taxon>
        <taxon>Neisseriaceae</taxon>
        <taxon>Neisseria</taxon>
    </lineage>
</organism>
<evidence type="ECO:0000256" key="1">
    <source>
        <dbReference type="SAM" id="SignalP"/>
    </source>
</evidence>
<dbReference type="HOGENOM" id="CLU_119399_0_0_4"/>
<dbReference type="RefSeq" id="WP_007342072.1">
    <property type="nucleotide sequence ID" value="NZ_GL878494.1"/>
</dbReference>
<feature type="signal peptide" evidence="1">
    <location>
        <begin position="1"/>
        <end position="18"/>
    </location>
</feature>
<accession>F2BBF8</accession>
<feature type="chain" id="PRO_5003279436" evidence="1">
    <location>
        <begin position="19"/>
        <end position="170"/>
    </location>
</feature>
<keyword evidence="1" id="KW-0732">Signal</keyword>
<sequence>MKKTVLAALLLTPAFAAAAPLPEAVAHELETLAYVCRLSGGRPYGFRHAVEQADLNGDGIDDYVVDDGELQCYGGSGIFGSRQGGGVSVFVGRAGGGAEKSFFHGAFGSRIDYTGRHATAYLGVAGALCGQRREDEERYGYEKCSRPLKWNAQARRFEIDTTVKRPVWYR</sequence>
<keyword evidence="3" id="KW-1185">Reference proteome</keyword>
<dbReference type="EMBL" id="AFAY01000021">
    <property type="protein sequence ID" value="EGF11257.1"/>
    <property type="molecule type" value="Genomic_DNA"/>
</dbReference>
<evidence type="ECO:0000313" key="3">
    <source>
        <dbReference type="Proteomes" id="UP000004105"/>
    </source>
</evidence>
<dbReference type="SUPFAM" id="SSF69318">
    <property type="entry name" value="Integrin alpha N-terminal domain"/>
    <property type="match status" value="1"/>
</dbReference>
<gene>
    <name evidence="2" type="ORF">HMPREF9123_1063</name>
</gene>
<protein>
    <submittedName>
        <fullName evidence="2">Uncharacterized protein</fullName>
    </submittedName>
</protein>
<dbReference type="AlphaFoldDB" id="F2BBF8"/>